<feature type="compositionally biased region" description="Polar residues" evidence="1">
    <location>
        <begin position="31"/>
        <end position="42"/>
    </location>
</feature>
<name>A1R293_PAEAT</name>
<proteinExistence type="predicted"/>
<dbReference type="Proteomes" id="UP000000637">
    <property type="component" value="Chromosome"/>
</dbReference>
<dbReference type="EMBL" id="CP000474">
    <property type="protein sequence ID" value="ABM07507.1"/>
    <property type="molecule type" value="Genomic_DNA"/>
</dbReference>
<evidence type="ECO:0000313" key="3">
    <source>
        <dbReference type="Proteomes" id="UP000000637"/>
    </source>
</evidence>
<evidence type="ECO:0000313" key="2">
    <source>
        <dbReference type="EMBL" id="ABM07507.1"/>
    </source>
</evidence>
<keyword evidence="3" id="KW-1185">Reference proteome</keyword>
<reference evidence="2 3" key="1">
    <citation type="journal article" date="2006" name="PLoS Genet.">
        <title>Secrets of soil survival revealed by the genome sequence of Arthrobacter aurescens TC1.</title>
        <authorList>
            <person name="Mongodin E.F."/>
            <person name="Shapir N."/>
            <person name="Daugherty S.C."/>
            <person name="DeBoy R.T."/>
            <person name="Emerson J.B."/>
            <person name="Shvartzbeyn A."/>
            <person name="Radune D."/>
            <person name="Vamathevan J."/>
            <person name="Riggs F."/>
            <person name="Grinberg V."/>
            <person name="Khouri H."/>
            <person name="Wackett L.P."/>
            <person name="Nelson K.E."/>
            <person name="Sadowsky M.J."/>
        </authorList>
    </citation>
    <scope>NUCLEOTIDE SEQUENCE [LARGE SCALE GENOMIC DNA]</scope>
    <source>
        <strain evidence="2 3">TC1</strain>
    </source>
</reference>
<gene>
    <name evidence="2" type="ordered locus">AAur_0547</name>
</gene>
<accession>A1R293</accession>
<feature type="region of interest" description="Disordered" evidence="1">
    <location>
        <begin position="1"/>
        <end position="45"/>
    </location>
</feature>
<dbReference type="AlphaFoldDB" id="A1R293"/>
<evidence type="ECO:0000256" key="1">
    <source>
        <dbReference type="SAM" id="MobiDB-lite"/>
    </source>
</evidence>
<organism evidence="2 3">
    <name type="scientific">Paenarthrobacter aurescens (strain TC1)</name>
    <dbReference type="NCBI Taxonomy" id="290340"/>
    <lineage>
        <taxon>Bacteria</taxon>
        <taxon>Bacillati</taxon>
        <taxon>Actinomycetota</taxon>
        <taxon>Actinomycetes</taxon>
        <taxon>Micrococcales</taxon>
        <taxon>Micrococcaceae</taxon>
        <taxon>Paenarthrobacter</taxon>
    </lineage>
</organism>
<dbReference type="HOGENOM" id="CLU_1988021_0_0_11"/>
<dbReference type="KEGG" id="aau:AAur_0547"/>
<protein>
    <submittedName>
        <fullName evidence="2">Uncharacterized protein</fullName>
    </submittedName>
</protein>
<sequence>MVLRNADRGAGGPSPPPSDRLPSRSSRTPAEPTTASTGSPNSAIPGCSVLVTSSVQPRTATSGRVAVITTAPSPGVHVTATGCLAGPHRFTARETALRRRGTPSEVVLQPIDTVVKRERRSTWAR</sequence>